<evidence type="ECO:0000259" key="6">
    <source>
        <dbReference type="PROSITE" id="PS51379"/>
    </source>
</evidence>
<dbReference type="RefSeq" id="WP_183861116.1">
    <property type="nucleotide sequence ID" value="NZ_JACHFH010000015.1"/>
</dbReference>
<dbReference type="InterPro" id="IPR050157">
    <property type="entry name" value="PSI_iron-sulfur_center"/>
</dbReference>
<dbReference type="PROSITE" id="PS00198">
    <property type="entry name" value="4FE4S_FER_1"/>
    <property type="match status" value="1"/>
</dbReference>
<dbReference type="GO" id="GO:0051539">
    <property type="term" value="F:4 iron, 4 sulfur cluster binding"/>
    <property type="evidence" value="ECO:0007669"/>
    <property type="project" value="UniProtKB-KW"/>
</dbReference>
<dbReference type="Gene3D" id="3.30.70.20">
    <property type="match status" value="1"/>
</dbReference>
<evidence type="ECO:0000256" key="2">
    <source>
        <dbReference type="ARBA" id="ARBA00022485"/>
    </source>
</evidence>
<feature type="domain" description="4Fe-4S ferredoxin-type" evidence="6">
    <location>
        <begin position="315"/>
        <end position="344"/>
    </location>
</feature>
<sequence length="383" mass="42656">MEDVIIKKCASYNYNEVERAVFSSMEYCLDLKTINKTTGKVLLKVNLLKKNLPEDAVTTHPAVVEAVVRYMQNLGWQVIIGDSPGGPFYKKRMQEIYKASGMQQVAQNTGCELNYDFDSVEINNQQADKLHSIKIIRIATTVDLIISIAKFKTHCMMMYTGAVKNLFGTIPGLTKAEYHFKLHSAENFAGHLLDICEYIKPVFSIIDAIEAMEGNGPASGEKRHVGLLLAAKNPYALDTVGTYIMGMEPLSVPTVKVAQLRNLFSGDLNDINILGNDFSTVPIIPFKKPASIKKTLVSGIVPYKIESFLIKALRPKPVFNHQKCISCGDCVRSCPAKIITLQNGKPVANLEKCISCFCCHELCPAKAIDIKTHWLYRLLFKNN</sequence>
<evidence type="ECO:0000256" key="4">
    <source>
        <dbReference type="ARBA" id="ARBA00023004"/>
    </source>
</evidence>
<proteinExistence type="predicted"/>
<dbReference type="AlphaFoldDB" id="A0A840UNM3"/>
<keyword evidence="8" id="KW-1185">Reference proteome</keyword>
<keyword evidence="7" id="KW-0670">Pyruvate</keyword>
<dbReference type="PANTHER" id="PTHR24960">
    <property type="entry name" value="PHOTOSYSTEM I IRON-SULFUR CENTER-RELATED"/>
    <property type="match status" value="1"/>
</dbReference>
<keyword evidence="4" id="KW-0408">Iron</keyword>
<dbReference type="InterPro" id="IPR017900">
    <property type="entry name" value="4Fe4S_Fe_S_CS"/>
</dbReference>
<keyword evidence="5" id="KW-0411">Iron-sulfur</keyword>
<gene>
    <name evidence="7" type="ORF">HNR32_001446</name>
</gene>
<dbReference type="PANTHER" id="PTHR24960:SF76">
    <property type="entry name" value="4FE-4S FERREDOXIN-TYPE DOMAIN-CONTAINING PROTEIN"/>
    <property type="match status" value="1"/>
</dbReference>
<protein>
    <submittedName>
        <fullName evidence="7">Uncharacterized protein (DUF362 family)/Pyruvate/2-oxoacid:ferredoxin oxidoreductase delta subunit</fullName>
    </submittedName>
</protein>
<keyword evidence="2" id="KW-0004">4Fe-4S</keyword>
<dbReference type="SUPFAM" id="SSF54862">
    <property type="entry name" value="4Fe-4S ferredoxins"/>
    <property type="match status" value="1"/>
</dbReference>
<comment type="caution">
    <text evidence="7">The sequence shown here is derived from an EMBL/GenBank/DDBJ whole genome shotgun (WGS) entry which is preliminary data.</text>
</comment>
<evidence type="ECO:0000313" key="7">
    <source>
        <dbReference type="EMBL" id="MBB5336298.1"/>
    </source>
</evidence>
<dbReference type="EMBL" id="JACHFH010000015">
    <property type="protein sequence ID" value="MBB5336298.1"/>
    <property type="molecule type" value="Genomic_DNA"/>
</dbReference>
<comment type="function">
    <text evidence="1">Ferredoxins are iron-sulfur proteins that transfer electrons in a wide variety of metabolic reactions.</text>
</comment>
<keyword evidence="3" id="KW-0479">Metal-binding</keyword>
<evidence type="ECO:0000256" key="3">
    <source>
        <dbReference type="ARBA" id="ARBA00022723"/>
    </source>
</evidence>
<dbReference type="InterPro" id="IPR017896">
    <property type="entry name" value="4Fe4S_Fe-S-bd"/>
</dbReference>
<organism evidence="7 8">
    <name type="scientific">Pectinatus brassicae</name>
    <dbReference type="NCBI Taxonomy" id="862415"/>
    <lineage>
        <taxon>Bacteria</taxon>
        <taxon>Bacillati</taxon>
        <taxon>Bacillota</taxon>
        <taxon>Negativicutes</taxon>
        <taxon>Selenomonadales</taxon>
        <taxon>Selenomonadaceae</taxon>
        <taxon>Pectinatus</taxon>
    </lineage>
</organism>
<reference evidence="7 8" key="1">
    <citation type="submission" date="2020-08" db="EMBL/GenBank/DDBJ databases">
        <title>Genomic Encyclopedia of Type Strains, Phase IV (KMG-IV): sequencing the most valuable type-strain genomes for metagenomic binning, comparative biology and taxonomic classification.</title>
        <authorList>
            <person name="Goeker M."/>
        </authorList>
    </citation>
    <scope>NUCLEOTIDE SEQUENCE [LARGE SCALE GENOMIC DNA]</scope>
    <source>
        <strain evidence="7 8">DSM 24661</strain>
    </source>
</reference>
<evidence type="ECO:0000256" key="5">
    <source>
        <dbReference type="ARBA" id="ARBA00023014"/>
    </source>
</evidence>
<dbReference type="Pfam" id="PF04015">
    <property type="entry name" value="DUF362"/>
    <property type="match status" value="1"/>
</dbReference>
<accession>A0A840UNM3</accession>
<feature type="domain" description="4Fe-4S ferredoxin-type" evidence="6">
    <location>
        <begin position="345"/>
        <end position="373"/>
    </location>
</feature>
<dbReference type="InterPro" id="IPR007160">
    <property type="entry name" value="DUF362"/>
</dbReference>
<evidence type="ECO:0000313" key="8">
    <source>
        <dbReference type="Proteomes" id="UP000559117"/>
    </source>
</evidence>
<dbReference type="Pfam" id="PF13237">
    <property type="entry name" value="Fer4_10"/>
    <property type="match status" value="1"/>
</dbReference>
<dbReference type="Proteomes" id="UP000559117">
    <property type="component" value="Unassembled WGS sequence"/>
</dbReference>
<dbReference type="PROSITE" id="PS51379">
    <property type="entry name" value="4FE4S_FER_2"/>
    <property type="match status" value="2"/>
</dbReference>
<evidence type="ECO:0000256" key="1">
    <source>
        <dbReference type="ARBA" id="ARBA00003532"/>
    </source>
</evidence>
<name>A0A840UNM3_9FIRM</name>
<dbReference type="GO" id="GO:0046872">
    <property type="term" value="F:metal ion binding"/>
    <property type="evidence" value="ECO:0007669"/>
    <property type="project" value="UniProtKB-KW"/>
</dbReference>